<organism evidence="1 2">
    <name type="scientific">Leptidea sinapis</name>
    <dbReference type="NCBI Taxonomy" id="189913"/>
    <lineage>
        <taxon>Eukaryota</taxon>
        <taxon>Metazoa</taxon>
        <taxon>Ecdysozoa</taxon>
        <taxon>Arthropoda</taxon>
        <taxon>Hexapoda</taxon>
        <taxon>Insecta</taxon>
        <taxon>Pterygota</taxon>
        <taxon>Neoptera</taxon>
        <taxon>Endopterygota</taxon>
        <taxon>Lepidoptera</taxon>
        <taxon>Glossata</taxon>
        <taxon>Ditrysia</taxon>
        <taxon>Papilionoidea</taxon>
        <taxon>Pieridae</taxon>
        <taxon>Dismorphiinae</taxon>
        <taxon>Leptidea</taxon>
    </lineage>
</organism>
<evidence type="ECO:0000313" key="1">
    <source>
        <dbReference type="EMBL" id="VVC88797.1"/>
    </source>
</evidence>
<gene>
    <name evidence="1" type="ORF">LSINAPIS_LOCUS2071</name>
</gene>
<protein>
    <submittedName>
        <fullName evidence="1">Uncharacterized protein</fullName>
    </submittedName>
</protein>
<keyword evidence="2" id="KW-1185">Reference proteome</keyword>
<accession>A0A5E4PV57</accession>
<sequence>MNEPTNGTKSLDNSALNIRCVNGIDCRKNNIIIHGIEESENNSGELMELVLKTPNNINKNINSAEWDKYEISNIERLGKEIQNEKKHRPVKVTLTLGWRKLELLKNKKAIPKTIKITIL</sequence>
<name>A0A5E4PV57_9NEOP</name>
<proteinExistence type="predicted"/>
<reference evidence="1 2" key="1">
    <citation type="submission" date="2017-07" db="EMBL/GenBank/DDBJ databases">
        <authorList>
            <person name="Talla V."/>
            <person name="Backstrom N."/>
        </authorList>
    </citation>
    <scope>NUCLEOTIDE SEQUENCE [LARGE SCALE GENOMIC DNA]</scope>
</reference>
<dbReference type="AlphaFoldDB" id="A0A5E4PV57"/>
<dbReference type="Proteomes" id="UP000324832">
    <property type="component" value="Unassembled WGS sequence"/>
</dbReference>
<evidence type="ECO:0000313" key="2">
    <source>
        <dbReference type="Proteomes" id="UP000324832"/>
    </source>
</evidence>
<dbReference type="EMBL" id="FZQP02000393">
    <property type="protein sequence ID" value="VVC88797.1"/>
    <property type="molecule type" value="Genomic_DNA"/>
</dbReference>